<evidence type="ECO:0000313" key="2">
    <source>
        <dbReference type="Proteomes" id="UP001054820"/>
    </source>
</evidence>
<gene>
    <name evidence="1" type="ORF">THMIRHAM_01280</name>
</gene>
<evidence type="ECO:0000313" key="1">
    <source>
        <dbReference type="EMBL" id="BCN92343.1"/>
    </source>
</evidence>
<accession>A0ABM7MAI2</accession>
<protein>
    <recommendedName>
        <fullName evidence="3">SurA N-terminal domain-containing protein</fullName>
    </recommendedName>
</protein>
<dbReference type="EMBL" id="AP024202">
    <property type="protein sequence ID" value="BCN92343.1"/>
    <property type="molecule type" value="Genomic_DNA"/>
</dbReference>
<name>A0ABM7MAI2_9GAMM</name>
<organism evidence="1 2">
    <name type="scientific">Thiomicrorhabdus immobilis</name>
    <dbReference type="NCBI Taxonomy" id="2791037"/>
    <lineage>
        <taxon>Bacteria</taxon>
        <taxon>Pseudomonadati</taxon>
        <taxon>Pseudomonadota</taxon>
        <taxon>Gammaproteobacteria</taxon>
        <taxon>Thiotrichales</taxon>
        <taxon>Piscirickettsiaceae</taxon>
        <taxon>Thiomicrorhabdus</taxon>
    </lineage>
</organism>
<dbReference type="Proteomes" id="UP001054820">
    <property type="component" value="Chromosome"/>
</dbReference>
<sequence length="286" mass="32439">MQAKGLAFYRWLLKTMAFMVLFNLGLVSSGQANEQIAGQTGLTIHQPPWNAVVKTLLAEQGVFNQKLRQAVLENLRLPILTIEQLADNKKLLELLMPRLQLLDRDLSNYVRVSESVSRFEQLKRLMPGLYNIEERKLIEALLTRQGVAVPRMRNSRLVGFLDKRISLLANGLVFNMKALVREQRDYEPDLLQAMAQQGVSFSARPPDFVLDYSLIANPSAEAGEWGFDSHIALLGKYEIPLVEVNEKIREVAASQEQAQIKTVQFLAEKVVEQLKEFLINPSLKQP</sequence>
<proteinExistence type="predicted"/>
<keyword evidence="2" id="KW-1185">Reference proteome</keyword>
<reference evidence="1" key="1">
    <citation type="journal article" date="2022" name="Arch. Microbiol.">
        <title>Thiomicrorhabdus immobilis sp. nov., a mesophilic sulfur-oxidizing bacterium isolated from sediment of a brackish lake in northern Japan.</title>
        <authorList>
            <person name="Kojima H."/>
            <person name="Mochizuki J."/>
            <person name="Kanda M."/>
            <person name="Watanabe T."/>
            <person name="Fukui M."/>
        </authorList>
    </citation>
    <scope>NUCLEOTIDE SEQUENCE</scope>
    <source>
        <strain evidence="1">Am19</strain>
    </source>
</reference>
<evidence type="ECO:0008006" key="3">
    <source>
        <dbReference type="Google" id="ProtNLM"/>
    </source>
</evidence>